<dbReference type="SUPFAM" id="SSF53850">
    <property type="entry name" value="Periplasmic binding protein-like II"/>
    <property type="match status" value="1"/>
</dbReference>
<reference evidence="1 2" key="1">
    <citation type="submission" date="2020-03" db="EMBL/GenBank/DDBJ databases">
        <title>Whole genome shotgun sequence of Phytohabitans rumicis NBRC 108638.</title>
        <authorList>
            <person name="Komaki H."/>
            <person name="Tamura T."/>
        </authorList>
    </citation>
    <scope>NUCLEOTIDE SEQUENCE [LARGE SCALE GENOMIC DNA]</scope>
    <source>
        <strain evidence="1 2">NBRC 108638</strain>
    </source>
</reference>
<sequence length="264" mass="28325">MPDITGIKGEDIAYFMGQAGQFLDLNTLGAGDLKSQYLEWKWKQGSTTDGKLIGFPIDIGPTALFYREDIFKKAGLPSEVADVTAATSTWDAFFEQGAALKKALPGTFMVGEAAEVFDMAVGQTTKRYADADKKFIGDQEHIRNAWDLATKAVALGISFKVASGGQDANAAWNQGTLPAKLGAAWVALDIKSAAEKTSGKWRVVPMPGGPANQGGSFLAIPKSSGNPKKAFEIITWMLNADNQARGYTDAALFPPRRPRTSCPR</sequence>
<dbReference type="PANTHER" id="PTHR43649">
    <property type="entry name" value="ARABINOSE-BINDING PROTEIN-RELATED"/>
    <property type="match status" value="1"/>
</dbReference>
<dbReference type="InterPro" id="IPR006059">
    <property type="entry name" value="SBP"/>
</dbReference>
<dbReference type="PANTHER" id="PTHR43649:SF32">
    <property type="entry name" value="SUGAR BINDING SECRETED PROTEIN"/>
    <property type="match status" value="1"/>
</dbReference>
<protein>
    <submittedName>
        <fullName evidence="1">Uncharacterized protein</fullName>
    </submittedName>
</protein>
<accession>A0A6V8L4P4</accession>
<dbReference type="RefSeq" id="WP_218577255.1">
    <property type="nucleotide sequence ID" value="NZ_BLPG01000001.1"/>
</dbReference>
<dbReference type="EMBL" id="BLPG01000001">
    <property type="protein sequence ID" value="GFJ89589.1"/>
    <property type="molecule type" value="Genomic_DNA"/>
</dbReference>
<reference evidence="1 2" key="2">
    <citation type="submission" date="2020-03" db="EMBL/GenBank/DDBJ databases">
        <authorList>
            <person name="Ichikawa N."/>
            <person name="Kimura A."/>
            <person name="Kitahashi Y."/>
            <person name="Uohara A."/>
        </authorList>
    </citation>
    <scope>NUCLEOTIDE SEQUENCE [LARGE SCALE GENOMIC DNA]</scope>
    <source>
        <strain evidence="1 2">NBRC 108638</strain>
    </source>
</reference>
<dbReference type="InterPro" id="IPR050490">
    <property type="entry name" value="Bact_solute-bd_prot1"/>
</dbReference>
<dbReference type="Proteomes" id="UP000482960">
    <property type="component" value="Unassembled WGS sequence"/>
</dbReference>
<gene>
    <name evidence="1" type="ORF">Prum_032310</name>
</gene>
<evidence type="ECO:0000313" key="2">
    <source>
        <dbReference type="Proteomes" id="UP000482960"/>
    </source>
</evidence>
<name>A0A6V8L4P4_9ACTN</name>
<dbReference type="Pfam" id="PF13416">
    <property type="entry name" value="SBP_bac_8"/>
    <property type="match status" value="1"/>
</dbReference>
<evidence type="ECO:0000313" key="1">
    <source>
        <dbReference type="EMBL" id="GFJ89589.1"/>
    </source>
</evidence>
<keyword evidence="2" id="KW-1185">Reference proteome</keyword>
<organism evidence="1 2">
    <name type="scientific">Phytohabitans rumicis</name>
    <dbReference type="NCBI Taxonomy" id="1076125"/>
    <lineage>
        <taxon>Bacteria</taxon>
        <taxon>Bacillati</taxon>
        <taxon>Actinomycetota</taxon>
        <taxon>Actinomycetes</taxon>
        <taxon>Micromonosporales</taxon>
        <taxon>Micromonosporaceae</taxon>
    </lineage>
</organism>
<dbReference type="AlphaFoldDB" id="A0A6V8L4P4"/>
<dbReference type="Gene3D" id="3.40.190.10">
    <property type="entry name" value="Periplasmic binding protein-like II"/>
    <property type="match status" value="1"/>
</dbReference>
<proteinExistence type="predicted"/>
<comment type="caution">
    <text evidence="1">The sequence shown here is derived from an EMBL/GenBank/DDBJ whole genome shotgun (WGS) entry which is preliminary data.</text>
</comment>